<accession>A0A133S637</accession>
<evidence type="ECO:0000256" key="2">
    <source>
        <dbReference type="ARBA" id="ARBA00005417"/>
    </source>
</evidence>
<dbReference type="InterPro" id="IPR050388">
    <property type="entry name" value="ABC_Ni/Peptide_Import"/>
</dbReference>
<dbReference type="PROSITE" id="PS50893">
    <property type="entry name" value="ABC_TRANSPORTER_2"/>
    <property type="match status" value="1"/>
</dbReference>
<dbReference type="RefSeq" id="WP_060807262.1">
    <property type="nucleotide sequence ID" value="NZ_KQ958059.1"/>
</dbReference>
<dbReference type="InterPro" id="IPR027417">
    <property type="entry name" value="P-loop_NTPase"/>
</dbReference>
<evidence type="ECO:0000313" key="10">
    <source>
        <dbReference type="Proteomes" id="UP000070226"/>
    </source>
</evidence>
<dbReference type="Gene3D" id="3.40.50.300">
    <property type="entry name" value="P-loop containing nucleotide triphosphate hydrolases"/>
    <property type="match status" value="1"/>
</dbReference>
<evidence type="ECO:0000256" key="7">
    <source>
        <dbReference type="ARBA" id="ARBA00023136"/>
    </source>
</evidence>
<reference evidence="9 10" key="1">
    <citation type="submission" date="2016-01" db="EMBL/GenBank/DDBJ databases">
        <authorList>
            <person name="Oliw E.H."/>
        </authorList>
    </citation>
    <scope>NUCLEOTIDE SEQUENCE [LARGE SCALE GENOMIC DNA]</scope>
    <source>
        <strain evidence="9 10">CMW7756B</strain>
    </source>
</reference>
<name>A0A133S637_9FIRM</name>
<evidence type="ECO:0000259" key="8">
    <source>
        <dbReference type="PROSITE" id="PS50893"/>
    </source>
</evidence>
<gene>
    <name evidence="9" type="ORF">HMPREF3233_00511</name>
</gene>
<keyword evidence="5" id="KW-0547">Nucleotide-binding</keyword>
<comment type="caution">
    <text evidence="9">The sequence shown here is derived from an EMBL/GenBank/DDBJ whole genome shotgun (WGS) entry which is preliminary data.</text>
</comment>
<evidence type="ECO:0000256" key="5">
    <source>
        <dbReference type="ARBA" id="ARBA00022741"/>
    </source>
</evidence>
<dbReference type="PATRIC" id="fig|39777.7.peg.500"/>
<dbReference type="Proteomes" id="UP000070226">
    <property type="component" value="Unassembled WGS sequence"/>
</dbReference>
<proteinExistence type="inferred from homology"/>
<dbReference type="AlphaFoldDB" id="A0A133S637"/>
<dbReference type="SMART" id="SM00382">
    <property type="entry name" value="AAA"/>
    <property type="match status" value="1"/>
</dbReference>
<dbReference type="Pfam" id="PF00005">
    <property type="entry name" value="ABC_tran"/>
    <property type="match status" value="1"/>
</dbReference>
<dbReference type="InterPro" id="IPR017871">
    <property type="entry name" value="ABC_transporter-like_CS"/>
</dbReference>
<evidence type="ECO:0000313" key="9">
    <source>
        <dbReference type="EMBL" id="KXA65133.1"/>
    </source>
</evidence>
<evidence type="ECO:0000256" key="1">
    <source>
        <dbReference type="ARBA" id="ARBA00004202"/>
    </source>
</evidence>
<feature type="domain" description="ABC transporter" evidence="8">
    <location>
        <begin position="7"/>
        <end position="248"/>
    </location>
</feature>
<dbReference type="GO" id="GO:0016887">
    <property type="term" value="F:ATP hydrolysis activity"/>
    <property type="evidence" value="ECO:0007669"/>
    <property type="project" value="InterPro"/>
</dbReference>
<dbReference type="EMBL" id="LRQT01000012">
    <property type="protein sequence ID" value="KXA65133.1"/>
    <property type="molecule type" value="Genomic_DNA"/>
</dbReference>
<keyword evidence="4" id="KW-1003">Cell membrane</keyword>
<dbReference type="InterPro" id="IPR003439">
    <property type="entry name" value="ABC_transporter-like_ATP-bd"/>
</dbReference>
<evidence type="ECO:0000256" key="4">
    <source>
        <dbReference type="ARBA" id="ARBA00022475"/>
    </source>
</evidence>
<protein>
    <submittedName>
        <fullName evidence="9">Dipeptide ABC transporter, ATP-binding protein DppD family protein</fullName>
    </submittedName>
</protein>
<dbReference type="PANTHER" id="PTHR43297:SF2">
    <property type="entry name" value="DIPEPTIDE TRANSPORT ATP-BINDING PROTEIN DPPD"/>
    <property type="match status" value="1"/>
</dbReference>
<keyword evidence="7" id="KW-0472">Membrane</keyword>
<dbReference type="PANTHER" id="PTHR43297">
    <property type="entry name" value="OLIGOPEPTIDE TRANSPORT ATP-BINDING PROTEIN APPD"/>
    <property type="match status" value="1"/>
</dbReference>
<keyword evidence="6 9" id="KW-0067">ATP-binding</keyword>
<dbReference type="InterPro" id="IPR003593">
    <property type="entry name" value="AAA+_ATPase"/>
</dbReference>
<organism evidence="9">
    <name type="scientific">Veillonella atypica</name>
    <dbReference type="NCBI Taxonomy" id="39777"/>
    <lineage>
        <taxon>Bacteria</taxon>
        <taxon>Bacillati</taxon>
        <taxon>Bacillota</taxon>
        <taxon>Negativicutes</taxon>
        <taxon>Veillonellales</taxon>
        <taxon>Veillonellaceae</taxon>
        <taxon>Veillonella</taxon>
    </lineage>
</organism>
<keyword evidence="3" id="KW-0813">Transport</keyword>
<dbReference type="CDD" id="cd03257">
    <property type="entry name" value="ABC_NikE_OppD_transporters"/>
    <property type="match status" value="1"/>
</dbReference>
<dbReference type="GO" id="GO:0005886">
    <property type="term" value="C:plasma membrane"/>
    <property type="evidence" value="ECO:0007669"/>
    <property type="project" value="UniProtKB-SubCell"/>
</dbReference>
<evidence type="ECO:0000256" key="6">
    <source>
        <dbReference type="ARBA" id="ARBA00022840"/>
    </source>
</evidence>
<comment type="subcellular location">
    <subcellularLocation>
        <location evidence="1">Cell membrane</location>
        <topology evidence="1">Peripheral membrane protein</topology>
    </subcellularLocation>
</comment>
<sequence>MNKSDCIVFDDVTIAYGTEEAVRNISFSVPNGEVFAIVGESGSGKSTLVRAAFGMLKQATITGQILLNGIDISTLSDSDWRKLRGTEISMIFQNPSAYLNPNRTVENHFKDLFRAHGESYDASRVIDMLNLVHLDGGERILQSYPFQLSGGMQQRLAIALSLILKPTIVFADEPTSALDILVQASVLDLLREVTQALGATVIIVTHNIKAAARIAHSIGVMNKGQLVEVGSTEEVMACPKDEYTRILLDSVMKVV</sequence>
<evidence type="ECO:0000256" key="3">
    <source>
        <dbReference type="ARBA" id="ARBA00022448"/>
    </source>
</evidence>
<comment type="similarity">
    <text evidence="2">Belongs to the ABC transporter superfamily.</text>
</comment>
<dbReference type="PROSITE" id="PS00211">
    <property type="entry name" value="ABC_TRANSPORTER_1"/>
    <property type="match status" value="1"/>
</dbReference>
<dbReference type="SUPFAM" id="SSF52540">
    <property type="entry name" value="P-loop containing nucleoside triphosphate hydrolases"/>
    <property type="match status" value="1"/>
</dbReference>
<dbReference type="STRING" id="39777.B7L28_00700"/>
<dbReference type="GO" id="GO:0005524">
    <property type="term" value="F:ATP binding"/>
    <property type="evidence" value="ECO:0007669"/>
    <property type="project" value="UniProtKB-KW"/>
</dbReference>